<evidence type="ECO:0000259" key="2">
    <source>
        <dbReference type="Pfam" id="PF00561"/>
    </source>
</evidence>
<name>A0A502DVD2_9BURK</name>
<organism evidence="3 4">
    <name type="scientific">Variovorax guangxiensis</name>
    <dbReference type="NCBI Taxonomy" id="1775474"/>
    <lineage>
        <taxon>Bacteria</taxon>
        <taxon>Pseudomonadati</taxon>
        <taxon>Pseudomonadota</taxon>
        <taxon>Betaproteobacteria</taxon>
        <taxon>Burkholderiales</taxon>
        <taxon>Comamonadaceae</taxon>
        <taxon>Variovorax</taxon>
    </lineage>
</organism>
<dbReference type="RefSeq" id="WP_140841647.1">
    <property type="nucleotide sequence ID" value="NZ_RCZI01000002.1"/>
</dbReference>
<sequence length="526" mass="56429">MAALTGRRFLSGYGDDDAQYTALLTAGATFAQQYGLRPGVSLSAEQMKALTSDIVWMESQTVTLPDGSQQQVLVPKVYLAQLGANALKPNGALITGDKVYIEGDSIVNRGGTIGGKGTQRAVLIASADIVNQGGTLQAGQLGLQAGGNIRNESLTVTLRTRAQNEHASTSHPHRPGRSSPVAMIISHPPRWPLTLPLRQFGGTEIETSMRPHTSEISTPPEDLRRRQLLRAGVALTGAAALLGAGCAATTPAQMRQTTVTSSAEDGVKLTVYESGNPNGRPVVFIHGFAQSHESWSKQMESVALQRELRLIAFDLRGHGDSDKPLSKDAYHDPARWAHDLRSVIRATGAQRPCVVAWSYGGRVLNDYLSVFGDAELGALNYVAATSSAERFGLGRSYALIVPMLADDPETASRGTEAFLKACFEKQPTAAELEAMKRFNAKTPVAVRKLLGGRPAPYEPVLRKISVPTLVTHGTEDQISAIAMSEYTRSRVAGSTLSIYDGTGHATFFEEPARFDRELLALAARAR</sequence>
<dbReference type="GO" id="GO:0016787">
    <property type="term" value="F:hydrolase activity"/>
    <property type="evidence" value="ECO:0007669"/>
    <property type="project" value="UniProtKB-KW"/>
</dbReference>
<dbReference type="InterPro" id="IPR000639">
    <property type="entry name" value="Epox_hydrolase-like"/>
</dbReference>
<evidence type="ECO:0000313" key="3">
    <source>
        <dbReference type="EMBL" id="TPG29277.1"/>
    </source>
</evidence>
<keyword evidence="1 3" id="KW-0378">Hydrolase</keyword>
<dbReference type="PANTHER" id="PTHR43798">
    <property type="entry name" value="MONOACYLGLYCEROL LIPASE"/>
    <property type="match status" value="1"/>
</dbReference>
<dbReference type="PRINTS" id="PR00111">
    <property type="entry name" value="ABHYDROLASE"/>
</dbReference>
<dbReference type="Gene3D" id="3.40.50.1820">
    <property type="entry name" value="alpha/beta hydrolase"/>
    <property type="match status" value="1"/>
</dbReference>
<dbReference type="GO" id="GO:0016020">
    <property type="term" value="C:membrane"/>
    <property type="evidence" value="ECO:0007669"/>
    <property type="project" value="TreeGrafter"/>
</dbReference>
<dbReference type="PANTHER" id="PTHR43798:SF31">
    <property type="entry name" value="AB HYDROLASE SUPERFAMILY PROTEIN YCLE"/>
    <property type="match status" value="1"/>
</dbReference>
<dbReference type="PRINTS" id="PR00412">
    <property type="entry name" value="EPOXHYDRLASE"/>
</dbReference>
<dbReference type="OrthoDB" id="6117067at2"/>
<dbReference type="InterPro" id="IPR050266">
    <property type="entry name" value="AB_hydrolase_sf"/>
</dbReference>
<accession>A0A502DVD2</accession>
<dbReference type="SUPFAM" id="SSF53474">
    <property type="entry name" value="alpha/beta-Hydrolases"/>
    <property type="match status" value="1"/>
</dbReference>
<dbReference type="Pfam" id="PF00561">
    <property type="entry name" value="Abhydrolase_1"/>
    <property type="match status" value="1"/>
</dbReference>
<feature type="domain" description="AB hydrolase-1" evidence="2">
    <location>
        <begin position="281"/>
        <end position="511"/>
    </location>
</feature>
<proteinExistence type="predicted"/>
<comment type="caution">
    <text evidence="3">The sequence shown here is derived from an EMBL/GenBank/DDBJ whole genome shotgun (WGS) entry which is preliminary data.</text>
</comment>
<evidence type="ECO:0000313" key="4">
    <source>
        <dbReference type="Proteomes" id="UP000319212"/>
    </source>
</evidence>
<gene>
    <name evidence="3" type="ORF">EAH82_11075</name>
</gene>
<evidence type="ECO:0000256" key="1">
    <source>
        <dbReference type="ARBA" id="ARBA00022801"/>
    </source>
</evidence>
<dbReference type="Proteomes" id="UP000319212">
    <property type="component" value="Unassembled WGS sequence"/>
</dbReference>
<reference evidence="3 4" key="1">
    <citation type="journal article" date="2019" name="Environ. Microbiol.">
        <title>Species interactions and distinct microbial communities in high Arctic permafrost affected cryosols are associated with the CH4 and CO2 gas fluxes.</title>
        <authorList>
            <person name="Altshuler I."/>
            <person name="Hamel J."/>
            <person name="Turney S."/>
            <person name="Magnuson E."/>
            <person name="Levesque R."/>
            <person name="Greer C."/>
            <person name="Whyte L.G."/>
        </authorList>
    </citation>
    <scope>NUCLEOTIDE SEQUENCE [LARGE SCALE GENOMIC DNA]</scope>
    <source>
        <strain evidence="3 4">S06.C</strain>
    </source>
</reference>
<dbReference type="EMBL" id="RCZI01000002">
    <property type="protein sequence ID" value="TPG29277.1"/>
    <property type="molecule type" value="Genomic_DNA"/>
</dbReference>
<dbReference type="InterPro" id="IPR000073">
    <property type="entry name" value="AB_hydrolase_1"/>
</dbReference>
<dbReference type="InterPro" id="IPR029058">
    <property type="entry name" value="AB_hydrolase_fold"/>
</dbReference>
<dbReference type="AlphaFoldDB" id="A0A502DVD2"/>
<protein>
    <submittedName>
        <fullName evidence="3">Alpha/beta fold hydrolase</fullName>
    </submittedName>
</protein>